<reference evidence="7" key="1">
    <citation type="submission" date="2020-05" db="EMBL/GenBank/DDBJ databases">
        <authorList>
            <person name="Chiriac C."/>
            <person name="Salcher M."/>
            <person name="Ghai R."/>
            <person name="Kavagutti S V."/>
        </authorList>
    </citation>
    <scope>NUCLEOTIDE SEQUENCE</scope>
</reference>
<evidence type="ECO:0000256" key="3">
    <source>
        <dbReference type="ARBA" id="ARBA00022989"/>
    </source>
</evidence>
<dbReference type="EMBL" id="CAFBLS010000288">
    <property type="protein sequence ID" value="CAB4885899.1"/>
    <property type="molecule type" value="Genomic_DNA"/>
</dbReference>
<feature type="domain" description="Integral membrane bound transporter" evidence="6">
    <location>
        <begin position="188"/>
        <end position="312"/>
    </location>
</feature>
<feature type="transmembrane region" description="Helical" evidence="5">
    <location>
        <begin position="299"/>
        <end position="319"/>
    </location>
</feature>
<name>A0A6J7F0R0_9ZZZZ</name>
<proteinExistence type="predicted"/>
<accession>A0A6J7F0R0</accession>
<evidence type="ECO:0000256" key="4">
    <source>
        <dbReference type="ARBA" id="ARBA00023136"/>
    </source>
</evidence>
<gene>
    <name evidence="7" type="ORF">UFOPK3402_01826</name>
</gene>
<feature type="transmembrane region" description="Helical" evidence="5">
    <location>
        <begin position="131"/>
        <end position="152"/>
    </location>
</feature>
<sequence length="333" mass="34913">MSATGSMIDRKALIESLIAMSLLLPGLLLFPLGINLAMCLFIYGVMVGFIVALLIDLRVALLLVGAFTVANLVAYAASPYPLPAALVMAVAVLFYGLTLRVGLASFIVVAPASVAFTIAQPPIVLPHSSTAANVLVLGIVCVIAGVWGAAAGTVIGRKVPNMRLARVGWRSTWLFAGALTVVCGIVTAVVGVMDLQQDGAWILLTILIVSQPGIHKTWRKVSDRLLGTFVGFALALVVAMPLHGHPVALTLAAIVLLGIAGYLMLSGRPYWQFVTFLTPGVVLVVGGSTSVIATDINRVWSTMIGAVIAVVVLFFLRAIGINDREGELKALGH</sequence>
<evidence type="ECO:0000256" key="5">
    <source>
        <dbReference type="SAM" id="Phobius"/>
    </source>
</evidence>
<dbReference type="Pfam" id="PF13515">
    <property type="entry name" value="FUSC_2"/>
    <property type="match status" value="1"/>
</dbReference>
<organism evidence="7">
    <name type="scientific">freshwater metagenome</name>
    <dbReference type="NCBI Taxonomy" id="449393"/>
    <lineage>
        <taxon>unclassified sequences</taxon>
        <taxon>metagenomes</taxon>
        <taxon>ecological metagenomes</taxon>
    </lineage>
</organism>
<feature type="transmembrane region" description="Helical" evidence="5">
    <location>
        <begin position="12"/>
        <end position="28"/>
    </location>
</feature>
<dbReference type="GO" id="GO:0016020">
    <property type="term" value="C:membrane"/>
    <property type="evidence" value="ECO:0007669"/>
    <property type="project" value="UniProtKB-SubCell"/>
</dbReference>
<evidence type="ECO:0000259" key="6">
    <source>
        <dbReference type="Pfam" id="PF13515"/>
    </source>
</evidence>
<feature type="transmembrane region" description="Helical" evidence="5">
    <location>
        <begin position="82"/>
        <end position="99"/>
    </location>
</feature>
<feature type="transmembrane region" description="Helical" evidence="5">
    <location>
        <begin position="199"/>
        <end position="218"/>
    </location>
</feature>
<evidence type="ECO:0000256" key="1">
    <source>
        <dbReference type="ARBA" id="ARBA00004141"/>
    </source>
</evidence>
<feature type="transmembrane region" description="Helical" evidence="5">
    <location>
        <begin position="273"/>
        <end position="293"/>
    </location>
</feature>
<keyword evidence="3 5" id="KW-1133">Transmembrane helix</keyword>
<evidence type="ECO:0000313" key="7">
    <source>
        <dbReference type="EMBL" id="CAB4885899.1"/>
    </source>
</evidence>
<feature type="transmembrane region" description="Helical" evidence="5">
    <location>
        <begin position="106"/>
        <end position="125"/>
    </location>
</feature>
<dbReference type="AlphaFoldDB" id="A0A6J7F0R0"/>
<keyword evidence="4 5" id="KW-0472">Membrane</keyword>
<feature type="transmembrane region" description="Helical" evidence="5">
    <location>
        <begin position="225"/>
        <end position="242"/>
    </location>
</feature>
<comment type="subcellular location">
    <subcellularLocation>
        <location evidence="1">Membrane</location>
        <topology evidence="1">Multi-pass membrane protein</topology>
    </subcellularLocation>
</comment>
<feature type="transmembrane region" description="Helical" evidence="5">
    <location>
        <begin position="34"/>
        <end position="54"/>
    </location>
</feature>
<keyword evidence="2 5" id="KW-0812">Transmembrane</keyword>
<protein>
    <submittedName>
        <fullName evidence="7">Unannotated protein</fullName>
    </submittedName>
</protein>
<feature type="transmembrane region" description="Helical" evidence="5">
    <location>
        <begin position="173"/>
        <end position="193"/>
    </location>
</feature>
<evidence type="ECO:0000256" key="2">
    <source>
        <dbReference type="ARBA" id="ARBA00022692"/>
    </source>
</evidence>
<dbReference type="InterPro" id="IPR049453">
    <property type="entry name" value="Memb_transporter_dom"/>
</dbReference>
<feature type="transmembrane region" description="Helical" evidence="5">
    <location>
        <begin position="248"/>
        <end position="266"/>
    </location>
</feature>